<dbReference type="PROSITE" id="PS50926">
    <property type="entry name" value="TRAM"/>
    <property type="match status" value="1"/>
</dbReference>
<evidence type="ECO:0000313" key="8">
    <source>
        <dbReference type="Proteomes" id="UP000470082"/>
    </source>
</evidence>
<dbReference type="CDD" id="cd02440">
    <property type="entry name" value="AdoMet_MTases"/>
    <property type="match status" value="1"/>
</dbReference>
<dbReference type="EMBL" id="VUMM01000028">
    <property type="protein sequence ID" value="MSS02350.1"/>
    <property type="molecule type" value="Genomic_DNA"/>
</dbReference>
<comment type="caution">
    <text evidence="7">The sequence shown here is derived from an EMBL/GenBank/DDBJ whole genome shotgun (WGS) entry which is preliminary data.</text>
</comment>
<evidence type="ECO:0000256" key="1">
    <source>
        <dbReference type="ARBA" id="ARBA00022603"/>
    </source>
</evidence>
<dbReference type="Pfam" id="PF01938">
    <property type="entry name" value="TRAM"/>
    <property type="match status" value="1"/>
</dbReference>
<organism evidence="7 8">
    <name type="scientific">Floccifex porci</name>
    <dbReference type="NCBI Taxonomy" id="2606629"/>
    <lineage>
        <taxon>Bacteria</taxon>
        <taxon>Bacillati</taxon>
        <taxon>Bacillota</taxon>
        <taxon>Erysipelotrichia</taxon>
        <taxon>Erysipelotrichales</taxon>
        <taxon>Erysipelotrichaceae</taxon>
        <taxon>Floccifex</taxon>
    </lineage>
</organism>
<evidence type="ECO:0000256" key="3">
    <source>
        <dbReference type="ARBA" id="ARBA00022691"/>
    </source>
</evidence>
<evidence type="ECO:0000256" key="5">
    <source>
        <dbReference type="PROSITE-ProRule" id="PRU10015"/>
    </source>
</evidence>
<dbReference type="InterPro" id="IPR012340">
    <property type="entry name" value="NA-bd_OB-fold"/>
</dbReference>
<dbReference type="SUPFAM" id="SSF50249">
    <property type="entry name" value="Nucleic acid-binding proteins"/>
    <property type="match status" value="1"/>
</dbReference>
<evidence type="ECO:0000256" key="4">
    <source>
        <dbReference type="PROSITE-ProRule" id="PRU01024"/>
    </source>
</evidence>
<sequence>MTKATIKKWGINGEGIAYVNRKCIFIPGTIPQEQVEFHIVEEKEKYGMGKVDKILVESKDRRHEICKDWDTCGGCSLMCVQYKAQCRMKEEIVKESLAKYANYRNKIKHIIKNPDPLAYRNSCKLPFGYNKDHKLCTGMYKRDSNEFVKMDRCFTHAKQIENVRIEIEKIVQDEKLYDKKLKRGYRTLVLKEFDGKIQVIFVTGNNAVPKRIVDACSEIENVVSIWQSVKTDTNVEIFGDVMIHLYGTKCIEMTLKDYSLSLLPKSFFQLNTKQAIQMYEYVREITPQSKCIVEAYSGIGAISLFVHDKAKQVIGIEYIKDAVENAKENAIKNKIDNVSFVQGDAAEIFNKMNTKADTLIVDPPRTGLKEKMIRSILHSNVKTLIYISCNPSTLAKDLKDLSKKYFINSVQPFDLFSQTSHVETVVLLSRA</sequence>
<dbReference type="NCBIfam" id="TIGR00479">
    <property type="entry name" value="rumA"/>
    <property type="match status" value="1"/>
</dbReference>
<dbReference type="GO" id="GO:0070041">
    <property type="term" value="F:rRNA (uridine-C5-)-methyltransferase activity"/>
    <property type="evidence" value="ECO:0007669"/>
    <property type="project" value="TreeGrafter"/>
</dbReference>
<gene>
    <name evidence="7" type="primary">rlmD</name>
    <name evidence="7" type="ORF">FYJ50_09660</name>
</gene>
<protein>
    <submittedName>
        <fullName evidence="7">23S rRNA (Uracil(1939)-C(5))-methyltransferase RlmD</fullName>
        <ecNumber evidence="7">2.1.1.190</ecNumber>
    </submittedName>
</protein>
<dbReference type="Gene3D" id="2.40.50.140">
    <property type="entry name" value="Nucleic acid-binding proteins"/>
    <property type="match status" value="1"/>
</dbReference>
<dbReference type="PROSITE" id="PS51687">
    <property type="entry name" value="SAM_MT_RNA_M5U"/>
    <property type="match status" value="1"/>
</dbReference>
<keyword evidence="2 4" id="KW-0808">Transferase</keyword>
<feature type="active site" evidence="5">
    <location>
        <position position="389"/>
    </location>
</feature>
<keyword evidence="8" id="KW-1185">Reference proteome</keyword>
<dbReference type="RefSeq" id="WP_154461471.1">
    <property type="nucleotide sequence ID" value="NZ_VUMM01000028.1"/>
</dbReference>
<dbReference type="Proteomes" id="UP000470082">
    <property type="component" value="Unassembled WGS sequence"/>
</dbReference>
<dbReference type="PANTHER" id="PTHR11061:SF30">
    <property type="entry name" value="TRNA (URACIL(54)-C(5))-METHYLTRANSFERASE"/>
    <property type="match status" value="1"/>
</dbReference>
<dbReference type="InterPro" id="IPR002792">
    <property type="entry name" value="TRAM_dom"/>
</dbReference>
<dbReference type="Pfam" id="PF05958">
    <property type="entry name" value="tRNA_U5-meth_tr"/>
    <property type="match status" value="1"/>
</dbReference>
<keyword evidence="3 4" id="KW-0949">S-adenosyl-L-methionine</keyword>
<dbReference type="SUPFAM" id="SSF53335">
    <property type="entry name" value="S-adenosyl-L-methionine-dependent methyltransferases"/>
    <property type="match status" value="1"/>
</dbReference>
<dbReference type="InterPro" id="IPR029063">
    <property type="entry name" value="SAM-dependent_MTases_sf"/>
</dbReference>
<reference evidence="7 8" key="1">
    <citation type="submission" date="2019-08" db="EMBL/GenBank/DDBJ databases">
        <title>In-depth cultivation of the pig gut microbiome towards novel bacterial diversity and tailored functional studies.</title>
        <authorList>
            <person name="Wylensek D."/>
            <person name="Hitch T.C.A."/>
            <person name="Clavel T."/>
        </authorList>
    </citation>
    <scope>NUCLEOTIDE SEQUENCE [LARGE SCALE GENOMIC DNA]</scope>
    <source>
        <strain evidence="7 8">LKV-178-WT-2G</strain>
    </source>
</reference>
<dbReference type="GO" id="GO:0070475">
    <property type="term" value="P:rRNA base methylation"/>
    <property type="evidence" value="ECO:0007669"/>
    <property type="project" value="TreeGrafter"/>
</dbReference>
<dbReference type="EC" id="2.1.1.190" evidence="7"/>
<accession>A0A7X2N4I6</accession>
<dbReference type="InterPro" id="IPR030390">
    <property type="entry name" value="MeTrfase_TrmA_AS"/>
</dbReference>
<dbReference type="Gene3D" id="3.40.50.150">
    <property type="entry name" value="Vaccinia Virus protein VP39"/>
    <property type="match status" value="1"/>
</dbReference>
<evidence type="ECO:0000313" key="7">
    <source>
        <dbReference type="EMBL" id="MSS02350.1"/>
    </source>
</evidence>
<evidence type="ECO:0000259" key="6">
    <source>
        <dbReference type="PROSITE" id="PS50926"/>
    </source>
</evidence>
<feature type="active site" description="Nucleophile" evidence="4">
    <location>
        <position position="389"/>
    </location>
</feature>
<dbReference type="InterPro" id="IPR010280">
    <property type="entry name" value="U5_MeTrfase_fam"/>
</dbReference>
<dbReference type="Gene3D" id="2.40.50.1070">
    <property type="match status" value="1"/>
</dbReference>
<keyword evidence="1 4" id="KW-0489">Methyltransferase</keyword>
<feature type="domain" description="TRAM" evidence="6">
    <location>
        <begin position="1"/>
        <end position="53"/>
    </location>
</feature>
<feature type="binding site" evidence="4">
    <location>
        <position position="269"/>
    </location>
    <ligand>
        <name>S-adenosyl-L-methionine</name>
        <dbReference type="ChEBI" id="CHEBI:59789"/>
    </ligand>
</feature>
<feature type="binding site" evidence="4">
    <location>
        <position position="362"/>
    </location>
    <ligand>
        <name>S-adenosyl-L-methionine</name>
        <dbReference type="ChEBI" id="CHEBI:59789"/>
    </ligand>
</feature>
<name>A0A7X2N4I6_9FIRM</name>
<comment type="similarity">
    <text evidence="4">Belongs to the class I-like SAM-binding methyltransferase superfamily. RNA M5U methyltransferase family.</text>
</comment>
<dbReference type="PROSITE" id="PS01230">
    <property type="entry name" value="TRMA_1"/>
    <property type="match status" value="1"/>
</dbReference>
<dbReference type="AlphaFoldDB" id="A0A7X2N4I6"/>
<feature type="binding site" evidence="4">
    <location>
        <position position="317"/>
    </location>
    <ligand>
        <name>S-adenosyl-L-methionine</name>
        <dbReference type="ChEBI" id="CHEBI:59789"/>
    </ligand>
</feature>
<evidence type="ECO:0000256" key="2">
    <source>
        <dbReference type="ARBA" id="ARBA00022679"/>
    </source>
</evidence>
<proteinExistence type="inferred from homology"/>
<dbReference type="PANTHER" id="PTHR11061">
    <property type="entry name" value="RNA M5U METHYLTRANSFERASE"/>
    <property type="match status" value="1"/>
</dbReference>
<feature type="binding site" evidence="4">
    <location>
        <position position="296"/>
    </location>
    <ligand>
        <name>S-adenosyl-L-methionine</name>
        <dbReference type="ChEBI" id="CHEBI:59789"/>
    </ligand>
</feature>